<dbReference type="InterPro" id="IPR000667">
    <property type="entry name" value="Peptidase_S13"/>
</dbReference>
<dbReference type="PRINTS" id="PR00922">
    <property type="entry name" value="DADACBPTASE3"/>
</dbReference>
<comment type="caution">
    <text evidence="4">The sequence shown here is derived from an EMBL/GenBank/DDBJ whole genome shotgun (WGS) entry which is preliminary data.</text>
</comment>
<evidence type="ECO:0000313" key="5">
    <source>
        <dbReference type="Proteomes" id="UP000664164"/>
    </source>
</evidence>
<comment type="similarity">
    <text evidence="1">Belongs to the peptidase S13 family.</text>
</comment>
<keyword evidence="3" id="KW-0812">Transmembrane</keyword>
<keyword evidence="2 4" id="KW-0378">Hydrolase</keyword>
<feature type="transmembrane region" description="Helical" evidence="3">
    <location>
        <begin position="20"/>
        <end position="46"/>
    </location>
</feature>
<keyword evidence="4" id="KW-0121">Carboxypeptidase</keyword>
<accession>A0A939HGK1</accession>
<keyword evidence="4" id="KW-0645">Protease</keyword>
<evidence type="ECO:0000256" key="1">
    <source>
        <dbReference type="ARBA" id="ARBA00006096"/>
    </source>
</evidence>
<dbReference type="EMBL" id="JAFNLL010000016">
    <property type="protein sequence ID" value="MBO1268045.1"/>
    <property type="molecule type" value="Genomic_DNA"/>
</dbReference>
<sequence length="484" mass="48661">MNGVKDVGARKRVSVAWGRWFTPLMLAVVLAAVAVSTGLGLVPGLFAGPAAPAVPAWQLPPTELSRPDGVAPLGADAPLPVPAELARMLNDTLKPDGAGTFTGVVQDASTGQVLFDRDGDRNRIPASNMKLLTAVAVLRAVGPETRFSTRVLASDAPGTVVLTGGGDVLLGAGEPQPDAVMGRAGLAALARDTVKALADRGVSGTIKVRVDDSLFEGPALNPAWGLGDVDAGETAPLFPLALNAARSTPNATTGPRPKDAAATAAEAFAAQLGAAGATAGLTVAPGVERAKGDPGQVLASAESATVSQHVDLMLETSDNYLAEALGRMAAVKSGLPGSNDGAAAAVRQQLEELGIAAGSMRLADVSGLALENQVSARQFAEVVRAITSGPELRLRAALDGFPVAGLTGTLDRRYGEAGTAGGAGLVRAKTGTLNTVIALSGYVVDADGRLLVFSFIGNGLEPGAAGNRVALDRSASVLAACGCR</sequence>
<evidence type="ECO:0000256" key="2">
    <source>
        <dbReference type="ARBA" id="ARBA00022801"/>
    </source>
</evidence>
<protein>
    <submittedName>
        <fullName evidence="4">D-alanyl-D-alanine carboxypeptidase/D-alanyl-D-alanine-endopeptidase</fullName>
        <ecNumber evidence="4">3.4.16.4</ecNumber>
    </submittedName>
</protein>
<evidence type="ECO:0000313" key="4">
    <source>
        <dbReference type="EMBL" id="MBO1268045.1"/>
    </source>
</evidence>
<dbReference type="GO" id="GO:0009002">
    <property type="term" value="F:serine-type D-Ala-D-Ala carboxypeptidase activity"/>
    <property type="evidence" value="ECO:0007669"/>
    <property type="project" value="UniProtKB-EC"/>
</dbReference>
<dbReference type="PANTHER" id="PTHR30023">
    <property type="entry name" value="D-ALANYL-D-ALANINE CARBOXYPEPTIDASE"/>
    <property type="match status" value="1"/>
</dbReference>
<dbReference type="PANTHER" id="PTHR30023:SF0">
    <property type="entry name" value="PENICILLIN-SENSITIVE CARBOXYPEPTIDASE A"/>
    <property type="match status" value="1"/>
</dbReference>
<proteinExistence type="inferred from homology"/>
<dbReference type="AlphaFoldDB" id="A0A939HGK1"/>
<dbReference type="NCBIfam" id="TIGR00666">
    <property type="entry name" value="PBP4"/>
    <property type="match status" value="1"/>
</dbReference>
<keyword evidence="3" id="KW-0472">Membrane</keyword>
<dbReference type="GO" id="GO:0000270">
    <property type="term" value="P:peptidoglycan metabolic process"/>
    <property type="evidence" value="ECO:0007669"/>
    <property type="project" value="TreeGrafter"/>
</dbReference>
<name>A0A939HGK1_9MICC</name>
<dbReference type="Pfam" id="PF02113">
    <property type="entry name" value="Peptidase_S13"/>
    <property type="match status" value="2"/>
</dbReference>
<reference evidence="4" key="1">
    <citation type="submission" date="2021-03" db="EMBL/GenBank/DDBJ databases">
        <title>A new species, PO-11, isolated from a karst cave deposit.</title>
        <authorList>
            <person name="Zhaoxiaoyong W."/>
        </authorList>
    </citation>
    <scope>NUCLEOTIDE SEQUENCE</scope>
    <source>
        <strain evidence="4">PO-11</strain>
    </source>
</reference>
<dbReference type="InterPro" id="IPR012338">
    <property type="entry name" value="Beta-lactam/transpept-like"/>
</dbReference>
<dbReference type="GO" id="GO:0006508">
    <property type="term" value="P:proteolysis"/>
    <property type="evidence" value="ECO:0007669"/>
    <property type="project" value="InterPro"/>
</dbReference>
<keyword evidence="5" id="KW-1185">Reference proteome</keyword>
<keyword evidence="3" id="KW-1133">Transmembrane helix</keyword>
<evidence type="ECO:0000256" key="3">
    <source>
        <dbReference type="SAM" id="Phobius"/>
    </source>
</evidence>
<dbReference type="Proteomes" id="UP000664164">
    <property type="component" value="Unassembled WGS sequence"/>
</dbReference>
<gene>
    <name evidence="4" type="primary">dacB</name>
    <name evidence="4" type="ORF">J1902_08680</name>
</gene>
<dbReference type="SUPFAM" id="SSF56601">
    <property type="entry name" value="beta-lactamase/transpeptidase-like"/>
    <property type="match status" value="1"/>
</dbReference>
<dbReference type="RefSeq" id="WP_207615849.1">
    <property type="nucleotide sequence ID" value="NZ_JAFNLL010000016.1"/>
</dbReference>
<organism evidence="4 5">
    <name type="scientific">Arthrobacter cavernae</name>
    <dbReference type="NCBI Taxonomy" id="2817681"/>
    <lineage>
        <taxon>Bacteria</taxon>
        <taxon>Bacillati</taxon>
        <taxon>Actinomycetota</taxon>
        <taxon>Actinomycetes</taxon>
        <taxon>Micrococcales</taxon>
        <taxon>Micrococcaceae</taxon>
        <taxon>Arthrobacter</taxon>
    </lineage>
</organism>
<dbReference type="EC" id="3.4.16.4" evidence="4"/>
<dbReference type="Gene3D" id="3.40.710.10">
    <property type="entry name" value="DD-peptidase/beta-lactamase superfamily"/>
    <property type="match status" value="2"/>
</dbReference>